<dbReference type="Gene3D" id="1.10.1130.10">
    <property type="entry name" value="Flavocytochrome C3, Chain A"/>
    <property type="match status" value="1"/>
</dbReference>
<organism evidence="3 4">
    <name type="scientific">Edaphobacter dinghuensis</name>
    <dbReference type="NCBI Taxonomy" id="1560005"/>
    <lineage>
        <taxon>Bacteria</taxon>
        <taxon>Pseudomonadati</taxon>
        <taxon>Acidobacteriota</taxon>
        <taxon>Terriglobia</taxon>
        <taxon>Terriglobales</taxon>
        <taxon>Acidobacteriaceae</taxon>
        <taxon>Edaphobacter</taxon>
    </lineage>
</organism>
<dbReference type="Pfam" id="PF13435">
    <property type="entry name" value="Cytochrome_C554"/>
    <property type="match status" value="1"/>
</dbReference>
<dbReference type="InterPro" id="IPR023155">
    <property type="entry name" value="Cyt_c-552/4"/>
</dbReference>
<accession>A0A917HHY9</accession>
<gene>
    <name evidence="3" type="ORF">GCM10011585_22330</name>
</gene>
<dbReference type="InterPro" id="IPR011990">
    <property type="entry name" value="TPR-like_helical_dom_sf"/>
</dbReference>
<sequence>MANASGLAMDHLIPGNFISATSGTKYRVHAEDGTAWLDYDDPQTPPAKGRMKLDYFLGSGHLGITYLYTLDKYLLESPVAYYASANGYDMKPGFGGLREMPPAIPMEANCLRCHMSGVRHSDVGSVNHYSQEPFLYGGITCESCHGDTKAHVLSAGKAAVINPAKLDADRRDSICMSCHLEGDVSVEKEGRSPVDFKPGESISRYLSYFVYASAGATARGVSEVEQFNTSMCKRASGSKMSCTNCHDPHYTPPAAERAVFYRAKCLACHNQPAFVREHHPENQDCTSCHMPRSRAENIPHVAWTDHRILRQPMMNLADANPIHSDTLMPIFSPSTTQRDTALAYYAAAMEGHSGDRERAYAMLTAAHQSDPDDVEVMRSLGIFAGMSGDSQLAGSLFRNVLKLSPTDQTAASDLAVFEAKTGDLQCALTLLQPAFNRNQDSLGLATNLAAVECLLGDGEAARSTIETALKFNPGSRELTNRLQQTSSCVATHTK</sequence>
<dbReference type="InterPro" id="IPR051829">
    <property type="entry name" value="Multiheme_Cytochr_ET"/>
</dbReference>
<comment type="caution">
    <text evidence="3">The sequence shown here is derived from an EMBL/GenBank/DDBJ whole genome shotgun (WGS) entry which is preliminary data.</text>
</comment>
<feature type="domain" description="Cytochrome c-552/4" evidence="2">
    <location>
        <begin position="106"/>
        <end position="146"/>
    </location>
</feature>
<dbReference type="EMBL" id="BMGT01000002">
    <property type="protein sequence ID" value="GGG78685.1"/>
    <property type="molecule type" value="Genomic_DNA"/>
</dbReference>
<dbReference type="AlphaFoldDB" id="A0A917HHY9"/>
<dbReference type="SUPFAM" id="SSF48695">
    <property type="entry name" value="Multiheme cytochromes"/>
    <property type="match status" value="1"/>
</dbReference>
<reference evidence="3" key="2">
    <citation type="submission" date="2020-09" db="EMBL/GenBank/DDBJ databases">
        <authorList>
            <person name="Sun Q."/>
            <person name="Zhou Y."/>
        </authorList>
    </citation>
    <scope>NUCLEOTIDE SEQUENCE</scope>
    <source>
        <strain evidence="3">CGMCC 1.12997</strain>
    </source>
</reference>
<evidence type="ECO:0000256" key="1">
    <source>
        <dbReference type="ARBA" id="ARBA00022729"/>
    </source>
</evidence>
<dbReference type="Proteomes" id="UP000647241">
    <property type="component" value="Unassembled WGS sequence"/>
</dbReference>
<evidence type="ECO:0000259" key="2">
    <source>
        <dbReference type="Pfam" id="PF13435"/>
    </source>
</evidence>
<protein>
    <recommendedName>
        <fullName evidence="2">Cytochrome c-552/4 domain-containing protein</fullName>
    </recommendedName>
</protein>
<dbReference type="SUPFAM" id="SSF48452">
    <property type="entry name" value="TPR-like"/>
    <property type="match status" value="1"/>
</dbReference>
<dbReference type="InterPro" id="IPR036280">
    <property type="entry name" value="Multihaem_cyt_sf"/>
</dbReference>
<keyword evidence="1" id="KW-0732">Signal</keyword>
<dbReference type="PANTHER" id="PTHR35038:SF8">
    <property type="entry name" value="C-TYPE POLYHEME CYTOCHROME OMCC"/>
    <property type="match status" value="1"/>
</dbReference>
<dbReference type="Gene3D" id="1.25.40.10">
    <property type="entry name" value="Tetratricopeptide repeat domain"/>
    <property type="match status" value="1"/>
</dbReference>
<keyword evidence="4" id="KW-1185">Reference proteome</keyword>
<proteinExistence type="predicted"/>
<dbReference type="PANTHER" id="PTHR35038">
    <property type="entry name" value="DISSIMILATORY SULFITE REDUCTASE SIRA"/>
    <property type="match status" value="1"/>
</dbReference>
<reference evidence="3" key="1">
    <citation type="journal article" date="2014" name="Int. J. Syst. Evol. Microbiol.">
        <title>Complete genome sequence of Corynebacterium casei LMG S-19264T (=DSM 44701T), isolated from a smear-ripened cheese.</title>
        <authorList>
            <consortium name="US DOE Joint Genome Institute (JGI-PGF)"/>
            <person name="Walter F."/>
            <person name="Albersmeier A."/>
            <person name="Kalinowski J."/>
            <person name="Ruckert C."/>
        </authorList>
    </citation>
    <scope>NUCLEOTIDE SEQUENCE</scope>
    <source>
        <strain evidence="3">CGMCC 1.12997</strain>
    </source>
</reference>
<evidence type="ECO:0000313" key="4">
    <source>
        <dbReference type="Proteomes" id="UP000647241"/>
    </source>
</evidence>
<name>A0A917HHY9_9BACT</name>
<dbReference type="RefSeq" id="WP_263369124.1">
    <property type="nucleotide sequence ID" value="NZ_JAGSYJ010000002.1"/>
</dbReference>
<dbReference type="Gene3D" id="3.90.10.10">
    <property type="entry name" value="Cytochrome C3"/>
    <property type="match status" value="1"/>
</dbReference>
<evidence type="ECO:0000313" key="3">
    <source>
        <dbReference type="EMBL" id="GGG78685.1"/>
    </source>
</evidence>